<dbReference type="EMBL" id="CAFBOL010000175">
    <property type="protein sequence ID" value="CAB5021527.1"/>
    <property type="molecule type" value="Genomic_DNA"/>
</dbReference>
<dbReference type="PANTHER" id="PTHR43083:SF6">
    <property type="entry name" value="MANNAN POLYMERASE COMPLEXES SUBUNIT MNN9"/>
    <property type="match status" value="1"/>
</dbReference>
<evidence type="ECO:0000313" key="5">
    <source>
        <dbReference type="EMBL" id="CAB4930556.1"/>
    </source>
</evidence>
<dbReference type="Gene3D" id="3.90.550.10">
    <property type="entry name" value="Spore Coat Polysaccharide Biosynthesis Protein SpsA, Chain A"/>
    <property type="match status" value="2"/>
</dbReference>
<protein>
    <submittedName>
        <fullName evidence="5">Unannotated protein</fullName>
    </submittedName>
</protein>
<gene>
    <name evidence="2" type="ORF">UFOPK2656_03578</name>
    <name evidence="3" type="ORF">UFOPK3099_02398</name>
    <name evidence="4" type="ORF">UFOPK3267_02998</name>
    <name evidence="5" type="ORF">UFOPK3651_01450</name>
    <name evidence="6" type="ORF">UFOPK3931_03387</name>
    <name evidence="1" type="ORF">UFOPK4189_03572</name>
</gene>
<dbReference type="SUPFAM" id="SSF53448">
    <property type="entry name" value="Nucleotide-diphospho-sugar transferases"/>
    <property type="match status" value="1"/>
</dbReference>
<dbReference type="EMBL" id="CAFAAV010000234">
    <property type="protein sequence ID" value="CAB4833724.1"/>
    <property type="molecule type" value="Genomic_DNA"/>
</dbReference>
<dbReference type="InterPro" id="IPR052086">
    <property type="entry name" value="Mannan_Polymerase_Subunit"/>
</dbReference>
<dbReference type="Pfam" id="PF03452">
    <property type="entry name" value="Anp1"/>
    <property type="match status" value="1"/>
</dbReference>
<proteinExistence type="predicted"/>
<name>A0A6J7IIU2_9ZZZZ</name>
<organism evidence="5">
    <name type="scientific">freshwater metagenome</name>
    <dbReference type="NCBI Taxonomy" id="449393"/>
    <lineage>
        <taxon>unclassified sequences</taxon>
        <taxon>metagenomes</taxon>
        <taxon>ecological metagenomes</taxon>
    </lineage>
</organism>
<dbReference type="AlphaFoldDB" id="A0A6J7IIU2"/>
<evidence type="ECO:0000313" key="6">
    <source>
        <dbReference type="EMBL" id="CAB5021527.1"/>
    </source>
</evidence>
<evidence type="ECO:0000313" key="4">
    <source>
        <dbReference type="EMBL" id="CAB4853467.1"/>
    </source>
</evidence>
<dbReference type="PANTHER" id="PTHR43083">
    <property type="entry name" value="MANNAN POLYMERASE II"/>
    <property type="match status" value="1"/>
</dbReference>
<sequence length="269" mass="30591">MPSAPESLRYWAIEMTDRLLILTPVKDAASEVDGYVDRLLALTYPADHLSVGILESDSTDGTFELFGRELSRLESAGWKSTQIWKRDFGYRLPEGLPRWHPPSQLERRRVLALSRNHLLFNALTDDIDWVLWLDADVVEYRPDIIELLTALGKDLVQPHCVREWGGPTFDLNAWSDQGRLHLEDLREAGFLVPLHAVGGTMLLVRADRHRDGLIWPPYLYGVGNPLIRTDRRLIGRPELGEIETEGLGIMAADMGLTCWGLPLVEIRHR</sequence>
<dbReference type="EMBL" id="CAEZYF010000051">
    <property type="protein sequence ID" value="CAB4751675.1"/>
    <property type="molecule type" value="Genomic_DNA"/>
</dbReference>
<evidence type="ECO:0000313" key="3">
    <source>
        <dbReference type="EMBL" id="CAB4833724.1"/>
    </source>
</evidence>
<reference evidence="5" key="1">
    <citation type="submission" date="2020-05" db="EMBL/GenBank/DDBJ databases">
        <authorList>
            <person name="Chiriac C."/>
            <person name="Salcher M."/>
            <person name="Ghai R."/>
            <person name="Kavagutti S V."/>
        </authorList>
    </citation>
    <scope>NUCLEOTIDE SEQUENCE</scope>
</reference>
<dbReference type="CDD" id="cd00761">
    <property type="entry name" value="Glyco_tranf_GTA_type"/>
    <property type="match status" value="1"/>
</dbReference>
<dbReference type="InterPro" id="IPR029044">
    <property type="entry name" value="Nucleotide-diphossugar_trans"/>
</dbReference>
<evidence type="ECO:0000313" key="2">
    <source>
        <dbReference type="EMBL" id="CAB4751675.1"/>
    </source>
</evidence>
<dbReference type="EMBL" id="CAFBIY010000262">
    <property type="protein sequence ID" value="CAB4853467.1"/>
    <property type="molecule type" value="Genomic_DNA"/>
</dbReference>
<accession>A0A6J7IIU2</accession>
<evidence type="ECO:0000313" key="1">
    <source>
        <dbReference type="EMBL" id="CAB4365829.1"/>
    </source>
</evidence>
<dbReference type="EMBL" id="CAESGF010000053">
    <property type="protein sequence ID" value="CAB4365829.1"/>
    <property type="molecule type" value="Genomic_DNA"/>
</dbReference>
<dbReference type="EMBL" id="CAFBMT010000006">
    <property type="protein sequence ID" value="CAB4930556.1"/>
    <property type="molecule type" value="Genomic_DNA"/>
</dbReference>